<dbReference type="Proteomes" id="UP000288943">
    <property type="component" value="Chromosome"/>
</dbReference>
<dbReference type="GO" id="GO:0003700">
    <property type="term" value="F:DNA-binding transcription factor activity"/>
    <property type="evidence" value="ECO:0007669"/>
    <property type="project" value="InterPro"/>
</dbReference>
<protein>
    <submittedName>
        <fullName evidence="5">AraC family transcriptional regulator</fullName>
    </submittedName>
</protein>
<reference evidence="5 6" key="1">
    <citation type="submission" date="2018-01" db="EMBL/GenBank/DDBJ databases">
        <title>The whole genome sequencing and assembly of Paenibacillus chitinolyticus KCCM 41400 strain.</title>
        <authorList>
            <person name="Kim J.-Y."/>
            <person name="Park M.-K."/>
            <person name="Lee Y.-J."/>
            <person name="Yi H."/>
            <person name="Bahn Y.-S."/>
            <person name="Kim J.F."/>
            <person name="Lee D.-W."/>
        </authorList>
    </citation>
    <scope>NUCLEOTIDE SEQUENCE [LARGE SCALE GENOMIC DNA]</scope>
    <source>
        <strain evidence="5 6">KCCM 41400</strain>
    </source>
</reference>
<dbReference type="AlphaFoldDB" id="A0A410WVU3"/>
<dbReference type="SUPFAM" id="SSF46689">
    <property type="entry name" value="Homeodomain-like"/>
    <property type="match status" value="1"/>
</dbReference>
<proteinExistence type="predicted"/>
<dbReference type="PRINTS" id="PR00032">
    <property type="entry name" value="HTHARAC"/>
</dbReference>
<dbReference type="PROSITE" id="PS01124">
    <property type="entry name" value="HTH_ARAC_FAMILY_2"/>
    <property type="match status" value="1"/>
</dbReference>
<keyword evidence="1" id="KW-0805">Transcription regulation</keyword>
<dbReference type="GO" id="GO:0043565">
    <property type="term" value="F:sequence-specific DNA binding"/>
    <property type="evidence" value="ECO:0007669"/>
    <property type="project" value="InterPro"/>
</dbReference>
<evidence type="ECO:0000256" key="3">
    <source>
        <dbReference type="ARBA" id="ARBA00023163"/>
    </source>
</evidence>
<evidence type="ECO:0000313" key="6">
    <source>
        <dbReference type="Proteomes" id="UP000288943"/>
    </source>
</evidence>
<dbReference type="SMART" id="SM00342">
    <property type="entry name" value="HTH_ARAC"/>
    <property type="match status" value="1"/>
</dbReference>
<evidence type="ECO:0000256" key="2">
    <source>
        <dbReference type="ARBA" id="ARBA00023125"/>
    </source>
</evidence>
<keyword evidence="3" id="KW-0804">Transcription</keyword>
<evidence type="ECO:0000313" key="5">
    <source>
        <dbReference type="EMBL" id="QAV18505.1"/>
    </source>
</evidence>
<dbReference type="InterPro" id="IPR053142">
    <property type="entry name" value="PchR_regulatory_protein"/>
</dbReference>
<dbReference type="Gene3D" id="1.10.10.60">
    <property type="entry name" value="Homeodomain-like"/>
    <property type="match status" value="1"/>
</dbReference>
<dbReference type="EMBL" id="CP026520">
    <property type="protein sequence ID" value="QAV18505.1"/>
    <property type="molecule type" value="Genomic_DNA"/>
</dbReference>
<dbReference type="PANTHER" id="PTHR47893:SF1">
    <property type="entry name" value="REGULATORY PROTEIN PCHR"/>
    <property type="match status" value="1"/>
</dbReference>
<accession>A0A410WVU3</accession>
<dbReference type="InterPro" id="IPR020449">
    <property type="entry name" value="Tscrpt_reg_AraC-type_HTH"/>
</dbReference>
<organism evidence="5 6">
    <name type="scientific">Paenibacillus chitinolyticus</name>
    <dbReference type="NCBI Taxonomy" id="79263"/>
    <lineage>
        <taxon>Bacteria</taxon>
        <taxon>Bacillati</taxon>
        <taxon>Bacillota</taxon>
        <taxon>Bacilli</taxon>
        <taxon>Bacillales</taxon>
        <taxon>Paenibacillaceae</taxon>
        <taxon>Paenibacillus</taxon>
    </lineage>
</organism>
<name>A0A410WVU3_9BACL</name>
<dbReference type="PANTHER" id="PTHR47893">
    <property type="entry name" value="REGULATORY PROTEIN PCHR"/>
    <property type="match status" value="1"/>
</dbReference>
<dbReference type="Pfam" id="PF12833">
    <property type="entry name" value="HTH_18"/>
    <property type="match status" value="1"/>
</dbReference>
<dbReference type="InterPro" id="IPR018060">
    <property type="entry name" value="HTH_AraC"/>
</dbReference>
<sequence length="376" mass="42633">MSFQSVETSIRGRDRETPAMIISIHLKMCGPPKRAASDRNGVEFMQSAERYCEIANAENSNCALTLNLNEMYRTCSFEQVVKVPEEMGKGYWKCIRTYSSIDLVICDVRFTKNMTLSSREGGNNINLGFCLGDSIRWSVEGRKGEFGLDPWEVSAFGSIQASNRCQYDVDSHFQGLSLKLNHMESIGPLHHLPLHKISSALSGNSRLFYNSQMTSGMKRIVHDIIHCYYHGDIKHIYLEGKILELIALYLYEVILEKNTSSPPLGLSRTEVASLHLAKDILDGDLMSPPGLEALAKRVCLNEFKLKKGFKLLFGMPVHAYVIDRRLEAAFHMLEEGRMKITEAAYAAGFGKTGHFSEQFKRKYGVNPSEYFRQFRR</sequence>
<evidence type="ECO:0000259" key="4">
    <source>
        <dbReference type="PROSITE" id="PS01124"/>
    </source>
</evidence>
<feature type="domain" description="HTH araC/xylS-type" evidence="4">
    <location>
        <begin position="275"/>
        <end position="373"/>
    </location>
</feature>
<gene>
    <name evidence="5" type="ORF">PC41400_12810</name>
</gene>
<dbReference type="InterPro" id="IPR009057">
    <property type="entry name" value="Homeodomain-like_sf"/>
</dbReference>
<dbReference type="KEGG" id="pchi:PC41400_12810"/>
<evidence type="ECO:0000256" key="1">
    <source>
        <dbReference type="ARBA" id="ARBA00023015"/>
    </source>
</evidence>
<keyword evidence="2" id="KW-0238">DNA-binding</keyword>